<dbReference type="Pfam" id="PF19032">
    <property type="entry name" value="Intu_longin_2"/>
    <property type="match status" value="1"/>
</dbReference>
<reference evidence="6" key="1">
    <citation type="submission" date="2025-08" db="UniProtKB">
        <authorList>
            <consortium name="RefSeq"/>
        </authorList>
    </citation>
    <scope>IDENTIFICATION</scope>
    <source>
        <tissue evidence="6">Whole Larva</tissue>
    </source>
</reference>
<organism evidence="5 6">
    <name type="scientific">Nicrophorus vespilloides</name>
    <name type="common">Boreal carrion beetle</name>
    <dbReference type="NCBI Taxonomy" id="110193"/>
    <lineage>
        <taxon>Eukaryota</taxon>
        <taxon>Metazoa</taxon>
        <taxon>Ecdysozoa</taxon>
        <taxon>Arthropoda</taxon>
        <taxon>Hexapoda</taxon>
        <taxon>Insecta</taxon>
        <taxon>Pterygota</taxon>
        <taxon>Neoptera</taxon>
        <taxon>Endopterygota</taxon>
        <taxon>Coleoptera</taxon>
        <taxon>Polyphaga</taxon>
        <taxon>Staphyliniformia</taxon>
        <taxon>Silphidae</taxon>
        <taxon>Nicrophorinae</taxon>
        <taxon>Nicrophorus</taxon>
    </lineage>
</organism>
<protein>
    <submittedName>
        <fullName evidence="6">Vacuolar fusion protein CCZ1 homolog isoform X1</fullName>
    </submittedName>
</protein>
<dbReference type="InterPro" id="IPR043988">
    <property type="entry name" value="CCZ1/INTU_longin_2"/>
</dbReference>
<evidence type="ECO:0000313" key="6">
    <source>
        <dbReference type="RefSeq" id="XP_017784830.1"/>
    </source>
</evidence>
<gene>
    <name evidence="6" type="primary">LOC108568333</name>
</gene>
<evidence type="ECO:0000259" key="4">
    <source>
        <dbReference type="Pfam" id="PF19033"/>
    </source>
</evidence>
<dbReference type="Proteomes" id="UP000695000">
    <property type="component" value="Unplaced"/>
</dbReference>
<feature type="domain" description="CCZ1/INTU/HPS4 third Longin" evidence="4">
    <location>
        <begin position="357"/>
        <end position="453"/>
    </location>
</feature>
<name>A0ABM1NDD0_NICVS</name>
<dbReference type="Pfam" id="PF19031">
    <property type="entry name" value="Intu_longin_1"/>
    <property type="match status" value="1"/>
</dbReference>
<evidence type="ECO:0000256" key="1">
    <source>
        <dbReference type="ARBA" id="ARBA00005352"/>
    </source>
</evidence>
<feature type="domain" description="CCZ1/INTU second Longin" evidence="3">
    <location>
        <begin position="204"/>
        <end position="330"/>
    </location>
</feature>
<sequence>MTGKVEVTLNNFFIFNSTYGNNEGEEKNKILFYHPNTDHLDTQIKNVGLAEAIIQFTASFKPDGPIKSVHTLKRRQMYFQPEPNFWVVMTLNLPFIRKIKEGSEIIEYTEEDVQDNVYESVLKQAYHMYRLFSGTFVQAIEKTSLDILKTKLEQFFTSYFTTLKLHHCDIVNIFNGIQCLPLDKQTFLNVQCFINAMECNFPIIKHTAFLYNDHMIWSGIEPSNMQIVYQYLIKTLLPAHLGSELLCGSMPRNQPSPFAALHHGRFITGPENLKASTSIGKIPRVHLYSDTDCTIYHLVVYRALSASVCLFIEEKEELDMKIFKELDDFIGPALTVIVSDIAEYCTKQVVTPSSQSETNPKFIYFNKMNLAYKSSVHLDNKQTGNIAVTKECLKLISDINANKDLLEYAGEVIVKTMNDYWVVGKMSNLREFYVALQQKNASLIEISDEVKKLCDTELKGIFFHSL</sequence>
<feature type="domain" description="CCZ1/INTU/HSP4 first Longin" evidence="2">
    <location>
        <begin position="9"/>
        <end position="134"/>
    </location>
</feature>
<dbReference type="InterPro" id="IPR013176">
    <property type="entry name" value="Ccz1"/>
</dbReference>
<keyword evidence="5" id="KW-1185">Reference proteome</keyword>
<accession>A0ABM1NDD0</accession>
<dbReference type="InterPro" id="IPR043987">
    <property type="entry name" value="CCZ1/INTU/HSP4_longin_1"/>
</dbReference>
<proteinExistence type="inferred from homology"/>
<dbReference type="PANTHER" id="PTHR13056">
    <property type="entry name" value="VACUOLAR FUSION PROTEIN CCZ1 HOMOLOG-RELATED"/>
    <property type="match status" value="1"/>
</dbReference>
<evidence type="ECO:0000259" key="2">
    <source>
        <dbReference type="Pfam" id="PF19031"/>
    </source>
</evidence>
<dbReference type="PANTHER" id="PTHR13056:SF0">
    <property type="entry name" value="VACUOLAR FUSION PROTEIN CCZ1 HOMOLOG-RELATED"/>
    <property type="match status" value="1"/>
</dbReference>
<dbReference type="InterPro" id="IPR043989">
    <property type="entry name" value="CCZ1/INTU/HSP4_longin_3"/>
</dbReference>
<dbReference type="GeneID" id="108568333"/>
<evidence type="ECO:0000313" key="5">
    <source>
        <dbReference type="Proteomes" id="UP000695000"/>
    </source>
</evidence>
<dbReference type="RefSeq" id="XP_017784830.1">
    <property type="nucleotide sequence ID" value="XM_017929341.1"/>
</dbReference>
<comment type="similarity">
    <text evidence="1">Belongs to the CCZ1 family.</text>
</comment>
<evidence type="ECO:0000259" key="3">
    <source>
        <dbReference type="Pfam" id="PF19032"/>
    </source>
</evidence>
<dbReference type="Pfam" id="PF19033">
    <property type="entry name" value="Intu_longin_3"/>
    <property type="match status" value="1"/>
</dbReference>